<gene>
    <name evidence="1" type="ORF">NFG58_12855</name>
</gene>
<sequence>MAIEYPKGLPLPLREGYGLNHVDPVLRTDMASGRSRMRQRFTSVPSRVSVSWLLTTPEAQLFEGWHAHTLKSGTEWFDWPTLTPMGLKKYEARFMQIYDGPQLVGLDSWRITAQVELFERPLMPADWIEIAPDFILGSSIIDLALNHEWPRA</sequence>
<accession>A0AAU7KCY3</accession>
<dbReference type="AlphaFoldDB" id="A0AAU7KCY3"/>
<dbReference type="EMBL" id="CP098827">
    <property type="protein sequence ID" value="XBO69516.1"/>
    <property type="molecule type" value="Genomic_DNA"/>
</dbReference>
<name>A0AAU7KCY3_9GAMM</name>
<reference evidence="1" key="1">
    <citation type="submission" date="2022-06" db="EMBL/GenBank/DDBJ databases">
        <title>A novel DMS-producing enzyme.</title>
        <authorList>
            <person name="Zhang Y."/>
        </authorList>
    </citation>
    <scope>NUCLEOTIDE SEQUENCE</scope>
    <source>
        <strain evidence="1">RT37</strain>
    </source>
</reference>
<organism evidence="1">
    <name type="scientific">Halomonas sp. RT37</name>
    <dbReference type="NCBI Taxonomy" id="2950872"/>
    <lineage>
        <taxon>Bacteria</taxon>
        <taxon>Pseudomonadati</taxon>
        <taxon>Pseudomonadota</taxon>
        <taxon>Gammaproteobacteria</taxon>
        <taxon>Oceanospirillales</taxon>
        <taxon>Halomonadaceae</taxon>
        <taxon>Halomonas</taxon>
    </lineage>
</organism>
<dbReference type="RefSeq" id="WP_348826662.1">
    <property type="nucleotide sequence ID" value="NZ_CP098827.1"/>
</dbReference>
<evidence type="ECO:0000313" key="1">
    <source>
        <dbReference type="EMBL" id="XBO69516.1"/>
    </source>
</evidence>
<protein>
    <submittedName>
        <fullName evidence="1">Uncharacterized protein</fullName>
    </submittedName>
</protein>
<proteinExistence type="predicted"/>